<evidence type="ECO:0000259" key="8">
    <source>
        <dbReference type="Pfam" id="PF00394"/>
    </source>
</evidence>
<organism evidence="11">
    <name type="scientific">Blastobotrys adeninivorans</name>
    <name type="common">Yeast</name>
    <name type="synonym">Arxula adeninivorans</name>
    <dbReference type="NCBI Taxonomy" id="409370"/>
    <lineage>
        <taxon>Eukaryota</taxon>
        <taxon>Fungi</taxon>
        <taxon>Dikarya</taxon>
        <taxon>Ascomycota</taxon>
        <taxon>Saccharomycotina</taxon>
        <taxon>Dipodascomycetes</taxon>
        <taxon>Dipodascales</taxon>
        <taxon>Trichomonascaceae</taxon>
        <taxon>Blastobotrys</taxon>
    </lineage>
</organism>
<evidence type="ECO:0000256" key="4">
    <source>
        <dbReference type="ARBA" id="ARBA00022723"/>
    </source>
</evidence>
<dbReference type="Pfam" id="PF07732">
    <property type="entry name" value="Cu-oxidase_3"/>
    <property type="match status" value="1"/>
</dbReference>
<protein>
    <submittedName>
        <fullName evidence="11">ARAD1A03542p</fullName>
    </submittedName>
</protein>
<evidence type="ECO:0000256" key="1">
    <source>
        <dbReference type="ARBA" id="ARBA00001935"/>
    </source>
</evidence>
<evidence type="ECO:0000259" key="10">
    <source>
        <dbReference type="Pfam" id="PF07732"/>
    </source>
</evidence>
<dbReference type="PANTHER" id="PTHR11709:SF361">
    <property type="entry name" value="IRON TRANSPORT MULTICOPPER OXIDASE FET3"/>
    <property type="match status" value="1"/>
</dbReference>
<dbReference type="GO" id="GO:0010106">
    <property type="term" value="P:cellular response to iron ion starvation"/>
    <property type="evidence" value="ECO:0007669"/>
    <property type="project" value="TreeGrafter"/>
</dbReference>
<dbReference type="AlphaFoldDB" id="A0A060T206"/>
<proteinExistence type="inferred from homology"/>
<dbReference type="InterPro" id="IPR033138">
    <property type="entry name" value="Cu_oxidase_CS"/>
</dbReference>
<accession>A0A060T206</accession>
<dbReference type="InterPro" id="IPR001117">
    <property type="entry name" value="Cu-oxidase_2nd"/>
</dbReference>
<dbReference type="GO" id="GO:0033215">
    <property type="term" value="P:reductive iron assimilation"/>
    <property type="evidence" value="ECO:0007669"/>
    <property type="project" value="TreeGrafter"/>
</dbReference>
<evidence type="ECO:0000256" key="3">
    <source>
        <dbReference type="ARBA" id="ARBA00022496"/>
    </source>
</evidence>
<dbReference type="InterPro" id="IPR011706">
    <property type="entry name" value="Cu-oxidase_C"/>
</dbReference>
<dbReference type="InterPro" id="IPR045087">
    <property type="entry name" value="Cu-oxidase_fam"/>
</dbReference>
<evidence type="ECO:0000256" key="2">
    <source>
        <dbReference type="ARBA" id="ARBA00010609"/>
    </source>
</evidence>
<reference evidence="11" key="1">
    <citation type="submission" date="2014-02" db="EMBL/GenBank/DDBJ databases">
        <authorList>
            <person name="Genoscope - CEA"/>
        </authorList>
    </citation>
    <scope>NUCLEOTIDE SEQUENCE</scope>
    <source>
        <strain evidence="11">LS3</strain>
    </source>
</reference>
<dbReference type="PROSITE" id="PS00079">
    <property type="entry name" value="MULTICOPPER_OXIDASE1"/>
    <property type="match status" value="2"/>
</dbReference>
<dbReference type="SUPFAM" id="SSF49503">
    <property type="entry name" value="Cupredoxins"/>
    <property type="match status" value="3"/>
</dbReference>
<reference evidence="11" key="2">
    <citation type="submission" date="2014-06" db="EMBL/GenBank/DDBJ databases">
        <title>The complete genome of Blastobotrys (Arxula) adeninivorans LS3 - a yeast of biotechnological interest.</title>
        <authorList>
            <person name="Kunze G."/>
            <person name="Gaillardin C."/>
            <person name="Czernicka M."/>
            <person name="Durrens P."/>
            <person name="Martin T."/>
            <person name="Boer E."/>
            <person name="Gabaldon T."/>
            <person name="Cruz J."/>
            <person name="Talla E."/>
            <person name="Marck C."/>
            <person name="Goffeau A."/>
            <person name="Barbe V."/>
            <person name="Baret P."/>
            <person name="Baronian K."/>
            <person name="Beier S."/>
            <person name="Bleykasten C."/>
            <person name="Bode R."/>
            <person name="Casaregola S."/>
            <person name="Despons L."/>
            <person name="Fairhead C."/>
            <person name="Giersberg M."/>
            <person name="Gierski P."/>
            <person name="Hahnel U."/>
            <person name="Hartmann A."/>
            <person name="Jankowska D."/>
            <person name="Jubin C."/>
            <person name="Jung P."/>
            <person name="Lafontaine I."/>
            <person name="Leh-Louis V."/>
            <person name="Lemaire M."/>
            <person name="Marcet-Houben M."/>
            <person name="Mascher M."/>
            <person name="Morel G."/>
            <person name="Richard G.-F."/>
            <person name="Riechen J."/>
            <person name="Sacerdot C."/>
            <person name="Sarkar A."/>
            <person name="Savel G."/>
            <person name="Schacherer J."/>
            <person name="Sherman D."/>
            <person name="Straub M.-L."/>
            <person name="Stein N."/>
            <person name="Thierry A."/>
            <person name="Trautwein-Schult A."/>
            <person name="Westhof E."/>
            <person name="Worch S."/>
            <person name="Dujon B."/>
            <person name="Souciet J.-L."/>
            <person name="Wincker P."/>
            <person name="Scholz U."/>
            <person name="Neuveglise N."/>
        </authorList>
    </citation>
    <scope>NUCLEOTIDE SEQUENCE</scope>
    <source>
        <strain evidence="11">LS3</strain>
    </source>
</reference>
<dbReference type="GO" id="GO:0005507">
    <property type="term" value="F:copper ion binding"/>
    <property type="evidence" value="ECO:0007669"/>
    <property type="project" value="InterPro"/>
</dbReference>
<feature type="domain" description="Plastocyanin-like" evidence="8">
    <location>
        <begin position="168"/>
        <end position="317"/>
    </location>
</feature>
<dbReference type="InterPro" id="IPR044130">
    <property type="entry name" value="CuRO_2_Fet3-like"/>
</dbReference>
<comment type="similarity">
    <text evidence="2">Belongs to the multicopper oxidase family.</text>
</comment>
<keyword evidence="3" id="KW-0410">Iron transport</keyword>
<dbReference type="InterPro" id="IPR002355">
    <property type="entry name" value="Cu_oxidase_Cu_BS"/>
</dbReference>
<dbReference type="EMBL" id="HG937691">
    <property type="protein sequence ID" value="CDP33181.1"/>
    <property type="molecule type" value="Genomic_DNA"/>
</dbReference>
<name>A0A060T206_BLAAD</name>
<dbReference type="CDD" id="cd13851">
    <property type="entry name" value="CuRO_1_Fet3p"/>
    <property type="match status" value="1"/>
</dbReference>
<keyword evidence="3" id="KW-0406">Ion transport</keyword>
<dbReference type="InterPro" id="IPR011707">
    <property type="entry name" value="Cu-oxidase-like_N"/>
</dbReference>
<evidence type="ECO:0000259" key="9">
    <source>
        <dbReference type="Pfam" id="PF07731"/>
    </source>
</evidence>
<keyword evidence="7" id="KW-0186">Copper</keyword>
<feature type="domain" description="Plastocyanin-like" evidence="10">
    <location>
        <begin position="46"/>
        <end position="159"/>
    </location>
</feature>
<evidence type="ECO:0000256" key="5">
    <source>
        <dbReference type="ARBA" id="ARBA00022729"/>
    </source>
</evidence>
<dbReference type="PANTHER" id="PTHR11709">
    <property type="entry name" value="MULTI-COPPER OXIDASE"/>
    <property type="match status" value="1"/>
</dbReference>
<evidence type="ECO:0000313" key="11">
    <source>
        <dbReference type="EMBL" id="CDP33181.1"/>
    </source>
</evidence>
<dbReference type="Gene3D" id="2.60.40.420">
    <property type="entry name" value="Cupredoxins - blue copper proteins"/>
    <property type="match status" value="3"/>
</dbReference>
<dbReference type="GO" id="GO:0004322">
    <property type="term" value="F:ferroxidase activity"/>
    <property type="evidence" value="ECO:0007669"/>
    <property type="project" value="TreeGrafter"/>
</dbReference>
<keyword evidence="3" id="KW-0408">Iron</keyword>
<feature type="domain" description="Plastocyanin-like" evidence="9">
    <location>
        <begin position="386"/>
        <end position="518"/>
    </location>
</feature>
<keyword evidence="4" id="KW-0479">Metal-binding</keyword>
<dbReference type="CDD" id="cd13877">
    <property type="entry name" value="CuRO_2_Fet3p_like"/>
    <property type="match status" value="1"/>
</dbReference>
<comment type="cofactor">
    <cofactor evidence="1">
        <name>Cu cation</name>
        <dbReference type="ChEBI" id="CHEBI:23378"/>
    </cofactor>
</comment>
<evidence type="ECO:0000256" key="7">
    <source>
        <dbReference type="ARBA" id="ARBA00023008"/>
    </source>
</evidence>
<keyword evidence="6" id="KW-0560">Oxidoreductase</keyword>
<gene>
    <name evidence="11" type="ORF">GNLVRS02_ARAD1A03542g</name>
</gene>
<evidence type="ECO:0000256" key="6">
    <source>
        <dbReference type="ARBA" id="ARBA00023002"/>
    </source>
</evidence>
<dbReference type="Pfam" id="PF00394">
    <property type="entry name" value="Cu-oxidase"/>
    <property type="match status" value="1"/>
</dbReference>
<dbReference type="PhylomeDB" id="A0A060T206"/>
<sequence length="548" mass="62184">MDSVHYTCFTSLSAVRVVTMKWPILLNVMLAIGSWAAVVEHTFHLNWTEASPDGHSRPVIGVNGTWPPPTIHLTKGDRLVLHVYNDLPSQETSIHFHGLLQKDTNYMDGAGKVTQCPLPPGHKMTYDFVVNQAGTFWYHSHMTAQYPDGLRAPIIVHDPEFPYHYDQEMVLTLSDWYHDTSDYLLRSYLFSPQRNPKGASPVPNSILLNDTLSSNITVIPDTTYLIHLINIGAGSAQYFYIDGHKFDIVEVDGVYTDRASAQCLYLHVGQRYSILLHTRTSSESNFAIVNVPDFRAFKGPRPQSLEQYQQANWLQYDPQGQAKLNAVSMVQAASEYDAIYFDDFNLVPFDKRPLLSSPNVHIEITVTLGFQHGVRRVFINNVTYEPPEYPTLYKVIEAADPWDLSMHSNNSSYVVLNYGDVVQLVVYNDDGTSHPFHLHGHELQLVSRSPEFDRLARLDGNSAQFPQIPMRRDTVRVHPYGHMVARFRADNPGVWLFHCHMDWHFAQGLAMTFIEAPDRIQQLQIPPDHSRLCSLPRSSISGAVISIT</sequence>
<keyword evidence="3" id="KW-0813">Transport</keyword>
<dbReference type="GO" id="GO:0033573">
    <property type="term" value="C:high-affinity iron permease complex"/>
    <property type="evidence" value="ECO:0007669"/>
    <property type="project" value="TreeGrafter"/>
</dbReference>
<dbReference type="InterPro" id="IPR008972">
    <property type="entry name" value="Cupredoxin"/>
</dbReference>
<dbReference type="Pfam" id="PF07731">
    <property type="entry name" value="Cu-oxidase_2"/>
    <property type="match status" value="1"/>
</dbReference>
<dbReference type="PROSITE" id="PS00080">
    <property type="entry name" value="MULTICOPPER_OXIDASE2"/>
    <property type="match status" value="1"/>
</dbReference>
<keyword evidence="5" id="KW-0732">Signal</keyword>